<feature type="chain" id="PRO_5029688188" description="DKNYY family protein" evidence="1">
    <location>
        <begin position="22"/>
        <end position="483"/>
    </location>
</feature>
<dbReference type="EMBL" id="WRXN01000001">
    <property type="protein sequence ID" value="MVT07249.1"/>
    <property type="molecule type" value="Genomic_DNA"/>
</dbReference>
<evidence type="ECO:0000313" key="2">
    <source>
        <dbReference type="EMBL" id="MVT07249.1"/>
    </source>
</evidence>
<dbReference type="RefSeq" id="WP_157304655.1">
    <property type="nucleotide sequence ID" value="NZ_WRXN01000001.1"/>
</dbReference>
<evidence type="ECO:0008006" key="4">
    <source>
        <dbReference type="Google" id="ProtNLM"/>
    </source>
</evidence>
<reference evidence="2 3" key="1">
    <citation type="submission" date="2019-12" db="EMBL/GenBank/DDBJ databases">
        <title>Chitinophaga sp. strain ysch24 (GDMCC 1.1355), whole genome shotgun sequence.</title>
        <authorList>
            <person name="Zhang X."/>
        </authorList>
    </citation>
    <scope>NUCLEOTIDE SEQUENCE [LARGE SCALE GENOMIC DNA]</scope>
    <source>
        <strain evidence="3">ysch24</strain>
    </source>
</reference>
<comment type="caution">
    <text evidence="2">The sequence shown here is derived from an EMBL/GenBank/DDBJ whole genome shotgun (WGS) entry which is preliminary data.</text>
</comment>
<feature type="signal peptide" evidence="1">
    <location>
        <begin position="1"/>
        <end position="21"/>
    </location>
</feature>
<gene>
    <name evidence="2" type="ORF">GO493_03180</name>
</gene>
<keyword evidence="1" id="KW-0732">Signal</keyword>
<keyword evidence="3" id="KW-1185">Reference proteome</keyword>
<organism evidence="2 3">
    <name type="scientific">Chitinophaga tropicalis</name>
    <dbReference type="NCBI Taxonomy" id="2683588"/>
    <lineage>
        <taxon>Bacteria</taxon>
        <taxon>Pseudomonadati</taxon>
        <taxon>Bacteroidota</taxon>
        <taxon>Chitinophagia</taxon>
        <taxon>Chitinophagales</taxon>
        <taxon>Chitinophagaceae</taxon>
        <taxon>Chitinophaga</taxon>
    </lineage>
</organism>
<sequence length="483" mass="55634">MFRTIPVVCLLWLAIHSSCTNTTPPPATSKSIDIPQILPDKAMEFSNFLNEMAMLKLPYPNAYELKEIKNYAEYLGAGHYDKVKAGRFAALNGYTPVIFSCDVNEHEKVTYLVVYTEDGAERARLQIAADKQKRGTATQDQQLNDSTEFTSQWFYMSEDSLIEVRDRHSFYVNGTQKVNTALHFYHITRKGLIKEVPRIKESFDTYAARFPKHELPATLDTVIINGLNPVSRLTSFYDFVDERQDPLYALGKLNLKGRATILLYARDTIYLDDGFNYPEVKLVTYHEGKEKDRIVIYGGRVGENYETVYKKCNLDTDGSINLREEDNRYADSLYKFNTVYNMQYEILPGGKIVGRQATSIVHTSRLYNEKDCIKYFKAGHSNHHYKTLFHIRAKKGILVGLHAYNKGAENFMEFITANADNKIIDRYTVYNHLKKQKYADVKAKEMKNVEDDYNDRRGKLTCDAIIRLPGRDLHITPEGKFVK</sequence>
<accession>A0A7K1TYR0</accession>
<protein>
    <recommendedName>
        <fullName evidence="4">DKNYY family protein</fullName>
    </recommendedName>
</protein>
<evidence type="ECO:0000256" key="1">
    <source>
        <dbReference type="SAM" id="SignalP"/>
    </source>
</evidence>
<dbReference type="Proteomes" id="UP000461730">
    <property type="component" value="Unassembled WGS sequence"/>
</dbReference>
<proteinExistence type="predicted"/>
<name>A0A7K1TYR0_9BACT</name>
<evidence type="ECO:0000313" key="3">
    <source>
        <dbReference type="Proteomes" id="UP000461730"/>
    </source>
</evidence>
<dbReference type="AlphaFoldDB" id="A0A7K1TYR0"/>